<reference evidence="2" key="1">
    <citation type="submission" date="2018-05" db="EMBL/GenBank/DDBJ databases">
        <authorList>
            <person name="Deangelis K."/>
            <person name="Huntemann M."/>
            <person name="Clum A."/>
            <person name="Pillay M."/>
            <person name="Palaniappan K."/>
            <person name="Varghese N."/>
            <person name="Mikhailova N."/>
            <person name="Stamatis D."/>
            <person name="Reddy T."/>
            <person name="Daum C."/>
            <person name="Shapiro N."/>
            <person name="Ivanova N."/>
            <person name="Kyrpides N."/>
            <person name="Woyke T."/>
        </authorList>
    </citation>
    <scope>NUCLEOTIDE SEQUENCE [LARGE SCALE GENOMIC DNA]</scope>
    <source>
        <strain evidence="2">GAS496</strain>
    </source>
</reference>
<accession>A0A318H6J1</accession>
<sequence length="344" mass="38616">MSTSTTVHLCGSIPLPDVAQVFTLAAQTLGDRVSRLPDGEIAERRFFIDWHIPVVGQAREYLEYESPARGKYPQLPSYRLRKNADPDKIQFGPFGYAQWASESYQVFRRLKDEGVIPAQTRFQVNLPLALTPCIAIFADPETSAAVEPAYERALLAEVEQIGAAIPAHELTLQTDLVFELAHWERLFPPFHGGDPEQGVIDRMEKFAQAVPAQAEFGVHLCYGDYQHEHFMQPKDLGTVTQMSNAFARFLSHPLAYVHVPVPRDRNDKDYFAPLSQLRLDPNTELYLGLVHATDGVEGTMQRVRAARSVTDNFGIATECGFGRRPPETVEPLLELHRTVSDRMG</sequence>
<dbReference type="SUPFAM" id="SSF51726">
    <property type="entry name" value="UROD/MetE-like"/>
    <property type="match status" value="1"/>
</dbReference>
<dbReference type="EMBL" id="QJJU01000039">
    <property type="protein sequence ID" value="PXW99859.1"/>
    <property type="molecule type" value="Genomic_DNA"/>
</dbReference>
<protein>
    <recommendedName>
        <fullName evidence="3">Methionine synthase</fullName>
    </recommendedName>
</protein>
<dbReference type="Proteomes" id="UP000247781">
    <property type="component" value="Unassembled WGS sequence"/>
</dbReference>
<evidence type="ECO:0008006" key="3">
    <source>
        <dbReference type="Google" id="ProtNLM"/>
    </source>
</evidence>
<gene>
    <name evidence="1" type="ORF">C8E89_13915</name>
</gene>
<dbReference type="OrthoDB" id="4504900at2"/>
<dbReference type="Gene3D" id="3.20.20.210">
    <property type="match status" value="1"/>
</dbReference>
<dbReference type="InterPro" id="IPR038071">
    <property type="entry name" value="UROD/MetE-like_sf"/>
</dbReference>
<dbReference type="AlphaFoldDB" id="A0A318H6J1"/>
<dbReference type="RefSeq" id="WP_110319964.1">
    <property type="nucleotide sequence ID" value="NZ_QJJU01000039.1"/>
</dbReference>
<evidence type="ECO:0000313" key="1">
    <source>
        <dbReference type="EMBL" id="PXW99859.1"/>
    </source>
</evidence>
<name>A0A318H6J1_9MYCO</name>
<evidence type="ECO:0000313" key="2">
    <source>
        <dbReference type="Proteomes" id="UP000247781"/>
    </source>
</evidence>
<organism evidence="1 2">
    <name type="scientific">Mycolicibacterium moriokaense</name>
    <dbReference type="NCBI Taxonomy" id="39691"/>
    <lineage>
        <taxon>Bacteria</taxon>
        <taxon>Bacillati</taxon>
        <taxon>Actinomycetota</taxon>
        <taxon>Actinomycetes</taxon>
        <taxon>Mycobacteriales</taxon>
        <taxon>Mycobacteriaceae</taxon>
        <taxon>Mycolicibacterium</taxon>
    </lineage>
</organism>
<reference evidence="1 2" key="2">
    <citation type="submission" date="2018-06" db="EMBL/GenBank/DDBJ databases">
        <title>Sequencing of bacterial isolates from soil warming experiment in Harvard Forest, Massachusetts, USA.</title>
        <authorList>
            <person name="Deangelis K.PhD."/>
        </authorList>
    </citation>
    <scope>NUCLEOTIDE SEQUENCE [LARGE SCALE GENOMIC DNA]</scope>
    <source>
        <strain evidence="1 2">GAS496</strain>
    </source>
</reference>
<keyword evidence="2" id="KW-1185">Reference proteome</keyword>
<comment type="caution">
    <text evidence="1">The sequence shown here is derived from an EMBL/GenBank/DDBJ whole genome shotgun (WGS) entry which is preliminary data.</text>
</comment>
<proteinExistence type="predicted"/>